<reference evidence="3 4" key="1">
    <citation type="submission" date="2016-10" db="EMBL/GenBank/DDBJ databases">
        <authorList>
            <person name="de Groot N.N."/>
        </authorList>
    </citation>
    <scope>NUCLEOTIDE SEQUENCE [LARGE SCALE GENOMIC DNA]</scope>
    <source>
        <strain evidence="3 4">LMG 23650</strain>
    </source>
</reference>
<sequence length="187" mass="18887">MKTHRKVWAAFACASLCAGVHAQINPNPLTGVINSTLVLERGCAIDAGRGSVGQGNWGTLDFGTQPSGFTGSLNAATGRGPNSTQVTCSPDITSVNVTVDAGQNGGAGTGIGNGTRALTNGTSFVPYEVFADNLNSRQYVAGAEQAVRVPTPGSAFPIPVFGVANKTSSSALAAGTYIDVLGVTLGW</sequence>
<keyword evidence="3" id="KW-0167">Capsid protein</keyword>
<dbReference type="Pfam" id="PF05229">
    <property type="entry name" value="SCPU"/>
    <property type="match status" value="1"/>
</dbReference>
<evidence type="ECO:0000313" key="3">
    <source>
        <dbReference type="EMBL" id="SFH84299.1"/>
    </source>
</evidence>
<dbReference type="PANTHER" id="PTHR37089:SF4">
    <property type="entry name" value="EXPORTED PROTEIN"/>
    <property type="match status" value="1"/>
</dbReference>
<name>A0A1I3DCJ8_9BURK</name>
<keyword evidence="1" id="KW-0732">Signal</keyword>
<feature type="signal peptide" evidence="1">
    <location>
        <begin position="1"/>
        <end position="22"/>
    </location>
</feature>
<feature type="domain" description="Spore coat protein U/FanG" evidence="2">
    <location>
        <begin position="30"/>
        <end position="184"/>
    </location>
</feature>
<dbReference type="PANTHER" id="PTHR37089">
    <property type="entry name" value="PROTEIN U-RELATED"/>
    <property type="match status" value="1"/>
</dbReference>
<evidence type="ECO:0000259" key="2">
    <source>
        <dbReference type="Pfam" id="PF05229"/>
    </source>
</evidence>
<gene>
    <name evidence="3" type="ORF">SAMN05192543_101225</name>
</gene>
<dbReference type="AlphaFoldDB" id="A0A1I3DCJ8"/>
<dbReference type="SMART" id="SM00972">
    <property type="entry name" value="SCPU"/>
    <property type="match status" value="1"/>
</dbReference>
<feature type="chain" id="PRO_5011532505" evidence="1">
    <location>
        <begin position="23"/>
        <end position="187"/>
    </location>
</feature>
<protein>
    <submittedName>
        <fullName evidence="3">Spore Coat Protein U domain-containing protein</fullName>
    </submittedName>
</protein>
<keyword evidence="3" id="KW-0946">Virion</keyword>
<proteinExistence type="predicted"/>
<dbReference type="STRING" id="420953.SAMN05192543_101225"/>
<dbReference type="OrthoDB" id="8811033at2"/>
<dbReference type="InterPro" id="IPR053167">
    <property type="entry name" value="Spore_coat_component"/>
</dbReference>
<dbReference type="Proteomes" id="UP000199548">
    <property type="component" value="Unassembled WGS sequence"/>
</dbReference>
<evidence type="ECO:0000256" key="1">
    <source>
        <dbReference type="SAM" id="SignalP"/>
    </source>
</evidence>
<dbReference type="InterPro" id="IPR007893">
    <property type="entry name" value="Spore_coat_U/FanG"/>
</dbReference>
<accession>A0A1I3DCJ8</accession>
<keyword evidence="4" id="KW-1185">Reference proteome</keyword>
<organism evidence="3 4">
    <name type="scientific">Paraburkholderia megapolitana</name>
    <dbReference type="NCBI Taxonomy" id="420953"/>
    <lineage>
        <taxon>Bacteria</taxon>
        <taxon>Pseudomonadati</taxon>
        <taxon>Pseudomonadota</taxon>
        <taxon>Betaproteobacteria</taxon>
        <taxon>Burkholderiales</taxon>
        <taxon>Burkholderiaceae</taxon>
        <taxon>Paraburkholderia</taxon>
    </lineage>
</organism>
<dbReference type="RefSeq" id="WP_091006502.1">
    <property type="nucleotide sequence ID" value="NZ_CP041743.1"/>
</dbReference>
<dbReference type="EMBL" id="FOQU01000001">
    <property type="protein sequence ID" value="SFH84299.1"/>
    <property type="molecule type" value="Genomic_DNA"/>
</dbReference>
<evidence type="ECO:0000313" key="4">
    <source>
        <dbReference type="Proteomes" id="UP000199548"/>
    </source>
</evidence>